<dbReference type="Pfam" id="PF26605">
    <property type="entry name" value="WLGC"/>
    <property type="match status" value="1"/>
</dbReference>
<comment type="caution">
    <text evidence="3">The sequence shown here is derived from an EMBL/GenBank/DDBJ whole genome shotgun (WGS) entry which is preliminary data.</text>
</comment>
<keyword evidence="1" id="KW-0812">Transmembrane</keyword>
<feature type="transmembrane region" description="Helical" evidence="1">
    <location>
        <begin position="241"/>
        <end position="263"/>
    </location>
</feature>
<dbReference type="InterPro" id="IPR032675">
    <property type="entry name" value="LRR_dom_sf"/>
</dbReference>
<organism evidence="3 4">
    <name type="scientific">Phytophthora nicotianae P1976</name>
    <dbReference type="NCBI Taxonomy" id="1317066"/>
    <lineage>
        <taxon>Eukaryota</taxon>
        <taxon>Sar</taxon>
        <taxon>Stramenopiles</taxon>
        <taxon>Oomycota</taxon>
        <taxon>Peronosporomycetes</taxon>
        <taxon>Peronosporales</taxon>
        <taxon>Peronosporaceae</taxon>
        <taxon>Phytophthora</taxon>
    </lineage>
</organism>
<evidence type="ECO:0000256" key="1">
    <source>
        <dbReference type="SAM" id="Phobius"/>
    </source>
</evidence>
<dbReference type="EMBL" id="ANJA01003023">
    <property type="protein sequence ID" value="ETO66580.1"/>
    <property type="molecule type" value="Genomic_DNA"/>
</dbReference>
<gene>
    <name evidence="3" type="ORF">F444_16316</name>
</gene>
<dbReference type="Proteomes" id="UP000028582">
    <property type="component" value="Unassembled WGS sequence"/>
</dbReference>
<dbReference type="AlphaFoldDB" id="A0A080ZIW9"/>
<evidence type="ECO:0000259" key="2">
    <source>
        <dbReference type="Pfam" id="PF26605"/>
    </source>
</evidence>
<dbReference type="InterPro" id="IPR058256">
    <property type="entry name" value="WLGC"/>
</dbReference>
<feature type="domain" description="WLGC" evidence="2">
    <location>
        <begin position="707"/>
        <end position="777"/>
    </location>
</feature>
<feature type="transmembrane region" description="Helical" evidence="1">
    <location>
        <begin position="76"/>
        <end position="107"/>
    </location>
</feature>
<dbReference type="OrthoDB" id="110687at2759"/>
<dbReference type="SUPFAM" id="SSF52058">
    <property type="entry name" value="L domain-like"/>
    <property type="match status" value="1"/>
</dbReference>
<dbReference type="Gene3D" id="3.80.10.10">
    <property type="entry name" value="Ribonuclease Inhibitor"/>
    <property type="match status" value="1"/>
</dbReference>
<feature type="transmembrane region" description="Helical" evidence="1">
    <location>
        <begin position="272"/>
        <end position="293"/>
    </location>
</feature>
<sequence>MKSLQADDLPTAVPCADDTCRRNSHIRRSRDGSVEWLKTLRAPDIVPLEHLSDPMSASFDAPRQVLNRSGTQRLSFWQVFGLLGIPMLLFLVMSIVWTAWLIILTLAPNETANYLMHTGDYDDGHFWLLAEQEIGIKFARIGGLMLAVVGYLHIMVKMLVWRTVPASFEVKTGGVRKASIENKKVVMPTRRRSITLEGLWYELTSINGPYRKFWNLAHKTADLITQIILLSNYLEQGFPDILVYGWVAFISCNCLSCALNILLNKHSALTEILVDSIFDLIATIVYPILILIYCYHNFQFDHEVFRTYVEVLPPGSFEIIARLFADPAQVELFRSNFNSLRDQTPLLLVIHLLMNLSFWHRFKSVTDVMMRTNRRLIYPSTRTKIRARQQVRVPKPIALFFAALGALVIPYAHYAIYNSREACSPYTECLVYAYRFPWRSTNKDICPCRTLVDIDRAPKTFNEWTNPADVTDKVKTLTSSGDLKVLRLINQQLIELPNELQHCQIEHLSLIYTSTRLLPDWTSNWKSLEFLHIEGKQGSENLVYLPSDLFSNMPQLLFLHLALHPSLRTLPALDGTPKLQTLELAHLFGLSRLPDLDKTVDLHGIVIAYLPLLETLPDLLKLKHLVSVTVFRPSFLCCNGYLGSCDLNHPFCDADNAYGFPAAMCLTDNKLQASSAMVKYLENFGPAVCYKTPDSLLEFADIPTKASVDMCGGVPYRRCDIVDPVTNEMFEGLCYNLRMQVLSCNPDPHNIEVRKLQIRLNVGTPCDPVEEAWLGCTDKR</sequence>
<keyword evidence="1" id="KW-0472">Membrane</keyword>
<name>A0A080ZIW9_PHYNI</name>
<accession>A0A080ZIW9</accession>
<feature type="transmembrane region" description="Helical" evidence="1">
    <location>
        <begin position="141"/>
        <end position="161"/>
    </location>
</feature>
<evidence type="ECO:0000313" key="4">
    <source>
        <dbReference type="Proteomes" id="UP000028582"/>
    </source>
</evidence>
<reference evidence="3 4" key="1">
    <citation type="submission" date="2013-11" db="EMBL/GenBank/DDBJ databases">
        <title>The Genome Sequence of Phytophthora parasitica P1976.</title>
        <authorList>
            <consortium name="The Broad Institute Genomics Platform"/>
            <person name="Russ C."/>
            <person name="Tyler B."/>
            <person name="Panabieres F."/>
            <person name="Shan W."/>
            <person name="Tripathy S."/>
            <person name="Grunwald N."/>
            <person name="Machado M."/>
            <person name="Johnson C.S."/>
            <person name="Walker B."/>
            <person name="Young S."/>
            <person name="Zeng Q."/>
            <person name="Gargeya S."/>
            <person name="Fitzgerald M."/>
            <person name="Haas B."/>
            <person name="Abouelleil A."/>
            <person name="Allen A.W."/>
            <person name="Alvarado L."/>
            <person name="Arachchi H.M."/>
            <person name="Berlin A.M."/>
            <person name="Chapman S.B."/>
            <person name="Gainer-Dewar J."/>
            <person name="Goldberg J."/>
            <person name="Griggs A."/>
            <person name="Gujja S."/>
            <person name="Hansen M."/>
            <person name="Howarth C."/>
            <person name="Imamovic A."/>
            <person name="Ireland A."/>
            <person name="Larimer J."/>
            <person name="McCowan C."/>
            <person name="Murphy C."/>
            <person name="Pearson M."/>
            <person name="Poon T.W."/>
            <person name="Priest M."/>
            <person name="Roberts A."/>
            <person name="Saif S."/>
            <person name="Shea T."/>
            <person name="Sisk P."/>
            <person name="Sykes S."/>
            <person name="Wortman J."/>
            <person name="Nusbaum C."/>
            <person name="Birren B."/>
        </authorList>
    </citation>
    <scope>NUCLEOTIDE SEQUENCE [LARGE SCALE GENOMIC DNA]</scope>
    <source>
        <strain evidence="3 4">P1976</strain>
    </source>
</reference>
<feature type="transmembrane region" description="Helical" evidence="1">
    <location>
        <begin position="397"/>
        <end position="417"/>
    </location>
</feature>
<keyword evidence="1" id="KW-1133">Transmembrane helix</keyword>
<proteinExistence type="predicted"/>
<evidence type="ECO:0000313" key="3">
    <source>
        <dbReference type="EMBL" id="ETO66580.1"/>
    </source>
</evidence>
<protein>
    <recommendedName>
        <fullName evidence="2">WLGC domain-containing protein</fullName>
    </recommendedName>
</protein>